<sequence>MNRKILIIGAFISLFIAIVMYTEISSSTDTTKALSKNFTLREELLLEEQFDVNINYGYACRFFIKHKDIDNEFDKINSTILVELLDEKRNILQKDIINLNQIETTTLYFEGKKGKTYILRIKSKSLHEKLIGTHFNVTIDVTGGGASVGVFIFNKYKYLLNILMYTMLGIFVILGSLSLRLQRK</sequence>
<feature type="transmembrane region" description="Helical" evidence="1">
    <location>
        <begin position="158"/>
        <end position="179"/>
    </location>
</feature>
<keyword evidence="1" id="KW-0812">Transmembrane</keyword>
<keyword evidence="1" id="KW-0472">Membrane</keyword>
<dbReference type="EMBL" id="BAAAFH010000003">
    <property type="protein sequence ID" value="GAA0874337.1"/>
    <property type="molecule type" value="Genomic_DNA"/>
</dbReference>
<accession>A0ABN1MN23</accession>
<keyword evidence="3" id="KW-1185">Reference proteome</keyword>
<evidence type="ECO:0000313" key="2">
    <source>
        <dbReference type="EMBL" id="GAA0874337.1"/>
    </source>
</evidence>
<proteinExistence type="predicted"/>
<dbReference type="RefSeq" id="WP_343785239.1">
    <property type="nucleotide sequence ID" value="NZ_BAAAFH010000003.1"/>
</dbReference>
<evidence type="ECO:0000256" key="1">
    <source>
        <dbReference type="SAM" id="Phobius"/>
    </source>
</evidence>
<organism evidence="2 3">
    <name type="scientific">Wandonia haliotis</name>
    <dbReference type="NCBI Taxonomy" id="574963"/>
    <lineage>
        <taxon>Bacteria</taxon>
        <taxon>Pseudomonadati</taxon>
        <taxon>Bacteroidota</taxon>
        <taxon>Flavobacteriia</taxon>
        <taxon>Flavobacteriales</taxon>
        <taxon>Crocinitomicaceae</taxon>
        <taxon>Wandonia</taxon>
    </lineage>
</organism>
<feature type="transmembrane region" description="Helical" evidence="1">
    <location>
        <begin position="130"/>
        <end position="152"/>
    </location>
</feature>
<reference evidence="2 3" key="1">
    <citation type="journal article" date="2019" name="Int. J. Syst. Evol. Microbiol.">
        <title>The Global Catalogue of Microorganisms (GCM) 10K type strain sequencing project: providing services to taxonomists for standard genome sequencing and annotation.</title>
        <authorList>
            <consortium name="The Broad Institute Genomics Platform"/>
            <consortium name="The Broad Institute Genome Sequencing Center for Infectious Disease"/>
            <person name="Wu L."/>
            <person name="Ma J."/>
        </authorList>
    </citation>
    <scope>NUCLEOTIDE SEQUENCE [LARGE SCALE GENOMIC DNA]</scope>
    <source>
        <strain evidence="2 3">JCM 16083</strain>
    </source>
</reference>
<protein>
    <submittedName>
        <fullName evidence="2">Uncharacterized protein</fullName>
    </submittedName>
</protein>
<name>A0ABN1MN23_9FLAO</name>
<gene>
    <name evidence="2" type="ORF">GCM10009118_07450</name>
</gene>
<feature type="transmembrane region" description="Helical" evidence="1">
    <location>
        <begin position="6"/>
        <end position="24"/>
    </location>
</feature>
<keyword evidence="1" id="KW-1133">Transmembrane helix</keyword>
<comment type="caution">
    <text evidence="2">The sequence shown here is derived from an EMBL/GenBank/DDBJ whole genome shotgun (WGS) entry which is preliminary data.</text>
</comment>
<dbReference type="Proteomes" id="UP001501126">
    <property type="component" value="Unassembled WGS sequence"/>
</dbReference>
<evidence type="ECO:0000313" key="3">
    <source>
        <dbReference type="Proteomes" id="UP001501126"/>
    </source>
</evidence>